<dbReference type="Proteomes" id="UP000034723">
    <property type="component" value="Chromosome"/>
</dbReference>
<dbReference type="InterPro" id="IPR035093">
    <property type="entry name" value="RelE/ParE_toxin_dom_sf"/>
</dbReference>
<dbReference type="AlphaFoldDB" id="A0A0F7IGX6"/>
<dbReference type="PANTHER" id="PTHR38813:SF1">
    <property type="entry name" value="TOXIN RELE1-RELATED"/>
    <property type="match status" value="1"/>
</dbReference>
<dbReference type="SUPFAM" id="SSF143011">
    <property type="entry name" value="RelE-like"/>
    <property type="match status" value="1"/>
</dbReference>
<dbReference type="KEGG" id="gah:GAH_00728"/>
<dbReference type="RefSeq" id="WP_048094738.1">
    <property type="nucleotide sequence ID" value="NZ_CP011267.1"/>
</dbReference>
<dbReference type="STRING" id="113653.GAH_00728"/>
<accession>A0A0F7IGX6</accession>
<dbReference type="EMBL" id="CP011267">
    <property type="protein sequence ID" value="AKG91937.1"/>
    <property type="molecule type" value="Genomic_DNA"/>
</dbReference>
<dbReference type="InParanoid" id="A0A0F7IGX6"/>
<proteinExistence type="predicted"/>
<dbReference type="OrthoDB" id="97626at2157"/>
<evidence type="ECO:0000313" key="2">
    <source>
        <dbReference type="Proteomes" id="UP000034723"/>
    </source>
</evidence>
<dbReference type="Gene3D" id="3.30.2310.20">
    <property type="entry name" value="RelE-like"/>
    <property type="match status" value="1"/>
</dbReference>
<keyword evidence="2" id="KW-1185">Reference proteome</keyword>
<dbReference type="HOGENOM" id="CLU_155761_6_2_2"/>
<reference evidence="1 2" key="1">
    <citation type="submission" date="2015-04" db="EMBL/GenBank/DDBJ databases">
        <title>The complete genome sequence of the hyperthermophilic, obligate iron-reducing archaeon Geoglobus ahangari strain 234T.</title>
        <authorList>
            <person name="Manzella M.P."/>
            <person name="Holmes D.E."/>
            <person name="Rocheleau J.M."/>
            <person name="Chung A."/>
            <person name="Reguera G."/>
            <person name="Kashefi K."/>
        </authorList>
    </citation>
    <scope>NUCLEOTIDE SEQUENCE [LARGE SCALE GENOMIC DNA]</scope>
    <source>
        <strain evidence="1 2">234</strain>
    </source>
</reference>
<protein>
    <submittedName>
        <fullName evidence="1">Cytotoxic translational repressor of toxin-antitoxin stability system</fullName>
    </submittedName>
</protein>
<name>A0A0F7IGX6_9EURY</name>
<organism evidence="1 2">
    <name type="scientific">Geoglobus ahangari</name>
    <dbReference type="NCBI Taxonomy" id="113653"/>
    <lineage>
        <taxon>Archaea</taxon>
        <taxon>Methanobacteriati</taxon>
        <taxon>Methanobacteriota</taxon>
        <taxon>Archaeoglobi</taxon>
        <taxon>Archaeoglobales</taxon>
        <taxon>Archaeoglobaceae</taxon>
        <taxon>Geoglobus</taxon>
    </lineage>
</organism>
<dbReference type="PANTHER" id="PTHR38813">
    <property type="match status" value="1"/>
</dbReference>
<gene>
    <name evidence="1" type="ORF">GAH_00728</name>
</gene>
<evidence type="ECO:0000313" key="1">
    <source>
        <dbReference type="EMBL" id="AKG91937.1"/>
    </source>
</evidence>
<sequence length="88" mass="10503">MFSVSLHPDVVKFLDRLAEPDRKRCVDVLKKLKEDPFTPRSGVDIKKLKGEKRVMYRLRIGDYRFEYFVEGNSVYVVEAFKRSRGYRK</sequence>
<dbReference type="GeneID" id="24803310"/>
<dbReference type="InterPro" id="IPR052747">
    <property type="entry name" value="TA_system_RelE_toxin"/>
</dbReference>